<dbReference type="Gene3D" id="3.30.70.100">
    <property type="match status" value="1"/>
</dbReference>
<feature type="domain" description="GST C-terminal" evidence="1">
    <location>
        <begin position="114"/>
        <end position="244"/>
    </location>
</feature>
<feature type="domain" description="HMA" evidence="2">
    <location>
        <begin position="318"/>
        <end position="387"/>
    </location>
</feature>
<dbReference type="Pfam" id="PF16865">
    <property type="entry name" value="GST_C_5"/>
    <property type="match status" value="1"/>
</dbReference>
<dbReference type="InParanoid" id="A0A2R5G3F9"/>
<dbReference type="PANTHER" id="PTHR43968">
    <property type="match status" value="1"/>
</dbReference>
<dbReference type="InterPro" id="IPR041695">
    <property type="entry name" value="GST_C_5"/>
</dbReference>
<protein>
    <submittedName>
        <fullName evidence="3">Copper transport protein ATOX1</fullName>
    </submittedName>
</protein>
<dbReference type="PANTHER" id="PTHR43968:SF6">
    <property type="entry name" value="GLUTATHIONE S-TRANSFERASE OMEGA"/>
    <property type="match status" value="1"/>
</dbReference>
<dbReference type="InterPro" id="IPR006121">
    <property type="entry name" value="HMA_dom"/>
</dbReference>
<dbReference type="Gene3D" id="1.20.1050.10">
    <property type="match status" value="1"/>
</dbReference>
<dbReference type="GO" id="GO:0005737">
    <property type="term" value="C:cytoplasm"/>
    <property type="evidence" value="ECO:0007669"/>
    <property type="project" value="TreeGrafter"/>
</dbReference>
<comment type="caution">
    <text evidence="3">The sequence shown here is derived from an EMBL/GenBank/DDBJ whole genome shotgun (WGS) entry which is preliminary data.</text>
</comment>
<dbReference type="InterPro" id="IPR050983">
    <property type="entry name" value="GST_Omega/HSP26"/>
</dbReference>
<dbReference type="OrthoDB" id="689350at2759"/>
<name>A0A2R5G3F9_9STRA</name>
<dbReference type="Proteomes" id="UP000241890">
    <property type="component" value="Unassembled WGS sequence"/>
</dbReference>
<evidence type="ECO:0000259" key="1">
    <source>
        <dbReference type="PROSITE" id="PS50405"/>
    </source>
</evidence>
<proteinExistence type="predicted"/>
<evidence type="ECO:0000259" key="2">
    <source>
        <dbReference type="PROSITE" id="PS50846"/>
    </source>
</evidence>
<dbReference type="SUPFAM" id="SSF47616">
    <property type="entry name" value="GST C-terminal domain-like"/>
    <property type="match status" value="1"/>
</dbReference>
<keyword evidence="4" id="KW-1185">Reference proteome</keyword>
<dbReference type="EMBL" id="BEYU01000013">
    <property type="protein sequence ID" value="GBG25576.1"/>
    <property type="molecule type" value="Genomic_DNA"/>
</dbReference>
<dbReference type="InterPro" id="IPR010987">
    <property type="entry name" value="Glutathione-S-Trfase_C-like"/>
</dbReference>
<dbReference type="AlphaFoldDB" id="A0A2R5G3F9"/>
<sequence length="389" mass="43342">MTKMVGRETTATATTTLIPAGVEMMSIEDRLALFRKRVRPLGRWGRGALQEKTSREFDYALGPGKPEMKAKNSKPSSTEPCVYDDETALIEALQCAMFVNEKTADPGIRLVPDDDEDGAQLEETIDLWNGLCVPLLYRLLMNQDTKEDAKIVRDLCAALRRVDALFEAQSFEGPYFLGDRLSLADIIVAPLLDRFAATLPYYRGFDMFAPAPRLAKLYEAVKLRPAFADTMRGPNYYVRKYKSYAKVERIVPDEISANMQEHTILGLVLEGLLAIYGIPIVYDKWTRYSGTFQAVQACAVIAINNETSHRSAQFKEKMPETTFNVEMSCGGCSGACTRILKKIDGVEEVDASLEDQKITVQHDSSVTADTMLEALQKWAQSSGKKVSKA</sequence>
<dbReference type="CDD" id="cd00371">
    <property type="entry name" value="HMA"/>
    <property type="match status" value="1"/>
</dbReference>
<evidence type="ECO:0000313" key="3">
    <source>
        <dbReference type="EMBL" id="GBG25576.1"/>
    </source>
</evidence>
<dbReference type="Pfam" id="PF00403">
    <property type="entry name" value="HMA"/>
    <property type="match status" value="1"/>
</dbReference>
<accession>A0A2R5G3F9</accession>
<dbReference type="GO" id="GO:0046872">
    <property type="term" value="F:metal ion binding"/>
    <property type="evidence" value="ECO:0007669"/>
    <property type="project" value="InterPro"/>
</dbReference>
<evidence type="ECO:0000313" key="4">
    <source>
        <dbReference type="Proteomes" id="UP000241890"/>
    </source>
</evidence>
<organism evidence="3 4">
    <name type="scientific">Hondaea fermentalgiana</name>
    <dbReference type="NCBI Taxonomy" id="2315210"/>
    <lineage>
        <taxon>Eukaryota</taxon>
        <taxon>Sar</taxon>
        <taxon>Stramenopiles</taxon>
        <taxon>Bigyra</taxon>
        <taxon>Labyrinthulomycetes</taxon>
        <taxon>Thraustochytrida</taxon>
        <taxon>Thraustochytriidae</taxon>
        <taxon>Hondaea</taxon>
    </lineage>
</organism>
<dbReference type="PROSITE" id="PS50405">
    <property type="entry name" value="GST_CTER"/>
    <property type="match status" value="1"/>
</dbReference>
<dbReference type="SUPFAM" id="SSF55008">
    <property type="entry name" value="HMA, heavy metal-associated domain"/>
    <property type="match status" value="1"/>
</dbReference>
<dbReference type="InterPro" id="IPR036282">
    <property type="entry name" value="Glutathione-S-Trfase_C_sf"/>
</dbReference>
<dbReference type="InterPro" id="IPR036163">
    <property type="entry name" value="HMA_dom_sf"/>
</dbReference>
<gene>
    <name evidence="3" type="ORF">FCC1311_017952</name>
</gene>
<dbReference type="PROSITE" id="PS50846">
    <property type="entry name" value="HMA_2"/>
    <property type="match status" value="1"/>
</dbReference>
<reference evidence="3 4" key="1">
    <citation type="submission" date="2017-12" db="EMBL/GenBank/DDBJ databases">
        <title>Sequencing, de novo assembly and annotation of complete genome of a new Thraustochytrid species, strain FCC1311.</title>
        <authorList>
            <person name="Sedici K."/>
            <person name="Godart F."/>
            <person name="Aiese Cigliano R."/>
            <person name="Sanseverino W."/>
            <person name="Barakat M."/>
            <person name="Ortet P."/>
            <person name="Marechal E."/>
            <person name="Cagnac O."/>
            <person name="Amato A."/>
        </authorList>
    </citation>
    <scope>NUCLEOTIDE SEQUENCE [LARGE SCALE GENOMIC DNA]</scope>
</reference>
<dbReference type="CDD" id="cd00299">
    <property type="entry name" value="GST_C_family"/>
    <property type="match status" value="1"/>
</dbReference>